<evidence type="ECO:0000313" key="2">
    <source>
        <dbReference type="Proteomes" id="UP000193553"/>
    </source>
</evidence>
<dbReference type="Proteomes" id="UP000193553">
    <property type="component" value="Unassembled WGS sequence"/>
</dbReference>
<dbReference type="EMBL" id="NAFI01000176">
    <property type="protein sequence ID" value="OSJ08113.1"/>
    <property type="molecule type" value="Genomic_DNA"/>
</dbReference>
<protein>
    <submittedName>
        <fullName evidence="1">Uncharacterized protein</fullName>
    </submittedName>
</protein>
<organism evidence="1 2">
    <name type="scientific">Bradyrhizobium canariense</name>
    <dbReference type="NCBI Taxonomy" id="255045"/>
    <lineage>
        <taxon>Bacteria</taxon>
        <taxon>Pseudomonadati</taxon>
        <taxon>Pseudomonadota</taxon>
        <taxon>Alphaproteobacteria</taxon>
        <taxon>Hyphomicrobiales</taxon>
        <taxon>Nitrobacteraceae</taxon>
        <taxon>Bradyrhizobium</taxon>
    </lineage>
</organism>
<comment type="caution">
    <text evidence="1">The sequence shown here is derived from an EMBL/GenBank/DDBJ whole genome shotgun (WGS) entry which is preliminary data.</text>
</comment>
<dbReference type="AlphaFoldDB" id="A0A1X3H5E0"/>
<evidence type="ECO:0000313" key="1">
    <source>
        <dbReference type="EMBL" id="OSJ08113.1"/>
    </source>
</evidence>
<sequence length="177" mass="19684">MGTFQWEAARMQPADIHTLSQVPHAPLPAIALSIAEGIATITLEPHVRELTASEKKAVLAANRIRVFIDGRVAGNLSRKPPAPIKLSDYPADTLRFCFQHATLVCVGVVDCRKEQSADDVESLLRRFDGKDVEDSRFVIRMLTDAPYDVGDYISRHRPYVPFRIASPHYTETVEGDA</sequence>
<proteinExistence type="predicted"/>
<accession>A0A1X3H5E0</accession>
<reference evidence="1 2" key="1">
    <citation type="submission" date="2017-03" db="EMBL/GenBank/DDBJ databases">
        <title>Whole genome sequences of fourteen strains of Bradyrhizobium canariense and one strain of Bradyrhizobium japonicum isolated from Lupinus (Papilionoideae: Genisteae) species in Algeria.</title>
        <authorList>
            <person name="Crovadore J."/>
            <person name="Chekireb D."/>
            <person name="Brachmann A."/>
            <person name="Chablais R."/>
            <person name="Cochard B."/>
            <person name="Lefort F."/>
        </authorList>
    </citation>
    <scope>NUCLEOTIDE SEQUENCE [LARGE SCALE GENOMIC DNA]</scope>
    <source>
        <strain evidence="1 2">UBMA195</strain>
    </source>
</reference>
<name>A0A1X3H5E0_9BRAD</name>
<gene>
    <name evidence="1" type="ORF">BSZ18_20220</name>
</gene>